<evidence type="ECO:0000313" key="1">
    <source>
        <dbReference type="EMBL" id="VDO79006.1"/>
    </source>
</evidence>
<reference evidence="1 2" key="1">
    <citation type="submission" date="2018-11" db="EMBL/GenBank/DDBJ databases">
        <authorList>
            <consortium name="Pathogen Informatics"/>
        </authorList>
    </citation>
    <scope>NUCLEOTIDE SEQUENCE [LARGE SCALE GENOMIC DNA]</scope>
</reference>
<dbReference type="EMBL" id="UZAH01026333">
    <property type="protein sequence ID" value="VDO79006.1"/>
    <property type="molecule type" value="Genomic_DNA"/>
</dbReference>
<evidence type="ECO:0000313" key="2">
    <source>
        <dbReference type="Proteomes" id="UP000050761"/>
    </source>
</evidence>
<dbReference type="InterPro" id="IPR053164">
    <property type="entry name" value="IS1016-like_transposase"/>
</dbReference>
<dbReference type="OrthoDB" id="5871964at2759"/>
<proteinExistence type="predicted"/>
<dbReference type="PANTHER" id="PTHR47163">
    <property type="entry name" value="DDE_TNP_IS1595 DOMAIN-CONTAINING PROTEIN"/>
    <property type="match status" value="1"/>
</dbReference>
<dbReference type="Proteomes" id="UP000050761">
    <property type="component" value="Unassembled WGS sequence"/>
</dbReference>
<reference evidence="3" key="2">
    <citation type="submission" date="2019-09" db="UniProtKB">
        <authorList>
            <consortium name="WormBaseParasite"/>
        </authorList>
    </citation>
    <scope>IDENTIFICATION</scope>
</reference>
<dbReference type="WBParaSite" id="HPBE_0000905901-mRNA-1">
    <property type="protein sequence ID" value="HPBE_0000905901-mRNA-1"/>
    <property type="gene ID" value="HPBE_0000905901"/>
</dbReference>
<gene>
    <name evidence="1" type="ORF">HPBE_LOCUS9060</name>
</gene>
<name>A0A183FNI1_HELPZ</name>
<keyword evidence="2" id="KW-1185">Reference proteome</keyword>
<accession>A0A183FNI1</accession>
<dbReference type="PANTHER" id="PTHR47163:SF3">
    <property type="entry name" value="PROTEIN CBG18017"/>
    <property type="match status" value="1"/>
</dbReference>
<evidence type="ECO:0000313" key="3">
    <source>
        <dbReference type="WBParaSite" id="HPBE_0000905901-mRNA-1"/>
    </source>
</evidence>
<dbReference type="AlphaFoldDB" id="A0A183FNI1"/>
<protein>
    <submittedName>
        <fullName evidence="3">DDE_Tnp_IS1595 domain-containing protein</fullName>
    </submittedName>
</protein>
<accession>A0A3P7XVR7</accession>
<sequence length="206" mass="23966">MECDVNCSSIMQWDLHLTPQNWRTEYVPTIGRNTCCEAKVHSWSNRTWSVVLQAIRRFVEIASKRNFATLDDIVRRHVLPWATIRTENWRGDGNLSNLGSVQKTVNNYPNFVEPSTGEHTQNLESAWSHIMRATENKICLKAVSWNDHLDAVHKLRNDKDMKLYVLWSRYMLAPCRVCLFSSTIFAVIRSFLIFQINCPSFSSITR</sequence>
<organism evidence="2 3">
    <name type="scientific">Heligmosomoides polygyrus</name>
    <name type="common">Parasitic roundworm</name>
    <dbReference type="NCBI Taxonomy" id="6339"/>
    <lineage>
        <taxon>Eukaryota</taxon>
        <taxon>Metazoa</taxon>
        <taxon>Ecdysozoa</taxon>
        <taxon>Nematoda</taxon>
        <taxon>Chromadorea</taxon>
        <taxon>Rhabditida</taxon>
        <taxon>Rhabditina</taxon>
        <taxon>Rhabditomorpha</taxon>
        <taxon>Strongyloidea</taxon>
        <taxon>Heligmosomidae</taxon>
        <taxon>Heligmosomoides</taxon>
    </lineage>
</organism>